<protein>
    <recommendedName>
        <fullName evidence="2">Metallo-beta-lactamase domain-containing protein</fullName>
    </recommendedName>
</protein>
<keyword evidence="4" id="KW-1185">Reference proteome</keyword>
<dbReference type="PIRSF" id="PIRSF038896">
    <property type="entry name" value="NAPE-PLD"/>
    <property type="match status" value="1"/>
</dbReference>
<feature type="domain" description="Metallo-beta-lactamase" evidence="2">
    <location>
        <begin position="90"/>
        <end position="285"/>
    </location>
</feature>
<sequence length="336" mass="37995">MRSRKQRMLASPYYRNNQFQNLYPTTMMQANSMFSTLQRQFFGKEQRRPSKPLPSAWPGQSFHQTPPASGLRVTWLGHSTLLIEFAGITILTDPVWAKHLSPVQGIGPQRFQHAPIALEQLPAIDLVLLSHDHYDHLDKQTIRWLARGTMPFVTALGVGAHLEHWGVASSRIHELDWWEELHLAEFDLTIAAVPAQHFSGRGIKRNSTLWASWVVMSPSSRIYVGCDSGMFAGFEDIGQRYGPFDFATIEMAQYDVAWPGVHMQPEEALQAAEMLQARTMLPVHWGAYCLSLHAWDEPIERLLKAAEGSPIAILTPQLGQPVEPSQPVGLSTWWRD</sequence>
<dbReference type="Gene3D" id="3.60.15.10">
    <property type="entry name" value="Ribonuclease Z/Hydroxyacylglutathione hydrolase-like"/>
    <property type="match status" value="1"/>
</dbReference>
<organism evidence="3 4">
    <name type="scientific">Herpetosiphon geysericola</name>
    <dbReference type="NCBI Taxonomy" id="70996"/>
    <lineage>
        <taxon>Bacteria</taxon>
        <taxon>Bacillati</taxon>
        <taxon>Chloroflexota</taxon>
        <taxon>Chloroflexia</taxon>
        <taxon>Herpetosiphonales</taxon>
        <taxon>Herpetosiphonaceae</taxon>
        <taxon>Herpetosiphon</taxon>
    </lineage>
</organism>
<feature type="region of interest" description="Disordered" evidence="1">
    <location>
        <begin position="45"/>
        <end position="65"/>
    </location>
</feature>
<name>A0A0P6YE23_9CHLR</name>
<evidence type="ECO:0000313" key="3">
    <source>
        <dbReference type="EMBL" id="KPL90348.1"/>
    </source>
</evidence>
<dbReference type="GO" id="GO:0008270">
    <property type="term" value="F:zinc ion binding"/>
    <property type="evidence" value="ECO:0007669"/>
    <property type="project" value="InterPro"/>
</dbReference>
<dbReference type="InterPro" id="IPR001279">
    <property type="entry name" value="Metallo-B-lactamas"/>
</dbReference>
<dbReference type="SUPFAM" id="SSF56281">
    <property type="entry name" value="Metallo-hydrolase/oxidoreductase"/>
    <property type="match status" value="1"/>
</dbReference>
<dbReference type="GO" id="GO:0070290">
    <property type="term" value="F:N-acylphosphatidylethanolamine-specific phospholipase D activity"/>
    <property type="evidence" value="ECO:0007669"/>
    <property type="project" value="InterPro"/>
</dbReference>
<dbReference type="PANTHER" id="PTHR15032:SF4">
    <property type="entry name" value="N-ACYL-PHOSPHATIDYLETHANOLAMINE-HYDROLYZING PHOSPHOLIPASE D"/>
    <property type="match status" value="1"/>
</dbReference>
<dbReference type="OrthoDB" id="9805728at2"/>
<dbReference type="PANTHER" id="PTHR15032">
    <property type="entry name" value="N-ACYL-PHOSPHATIDYLETHANOLAMINE-HYDROLYZING PHOSPHOLIPASE D"/>
    <property type="match status" value="1"/>
</dbReference>
<comment type="caution">
    <text evidence="3">The sequence shown here is derived from an EMBL/GenBank/DDBJ whole genome shotgun (WGS) entry which is preliminary data.</text>
</comment>
<reference evidence="3 4" key="1">
    <citation type="submission" date="2015-07" db="EMBL/GenBank/DDBJ databases">
        <title>Whole genome sequence of Herpetosiphon geysericola DSM 7119.</title>
        <authorList>
            <person name="Hemp J."/>
            <person name="Ward L.M."/>
            <person name="Pace L.A."/>
            <person name="Fischer W.W."/>
        </authorList>
    </citation>
    <scope>NUCLEOTIDE SEQUENCE [LARGE SCALE GENOMIC DNA]</scope>
    <source>
        <strain evidence="3 4">DSM 7119</strain>
    </source>
</reference>
<proteinExistence type="predicted"/>
<accession>A0A0P6YE23</accession>
<evidence type="ECO:0000259" key="2">
    <source>
        <dbReference type="Pfam" id="PF12706"/>
    </source>
</evidence>
<dbReference type="Proteomes" id="UP000050277">
    <property type="component" value="Unassembled WGS sequence"/>
</dbReference>
<dbReference type="AlphaFoldDB" id="A0A0P6YE23"/>
<gene>
    <name evidence="3" type="ORF">SE18_06965</name>
</gene>
<evidence type="ECO:0000313" key="4">
    <source>
        <dbReference type="Proteomes" id="UP000050277"/>
    </source>
</evidence>
<evidence type="ECO:0000256" key="1">
    <source>
        <dbReference type="SAM" id="MobiDB-lite"/>
    </source>
</evidence>
<dbReference type="InterPro" id="IPR036866">
    <property type="entry name" value="RibonucZ/Hydroxyglut_hydro"/>
</dbReference>
<dbReference type="EMBL" id="LGKP01000012">
    <property type="protein sequence ID" value="KPL90348.1"/>
    <property type="molecule type" value="Genomic_DNA"/>
</dbReference>
<dbReference type="RefSeq" id="WP_054533710.1">
    <property type="nucleotide sequence ID" value="NZ_LGKP01000012.1"/>
</dbReference>
<dbReference type="Pfam" id="PF12706">
    <property type="entry name" value="Lactamase_B_2"/>
    <property type="match status" value="1"/>
</dbReference>
<dbReference type="STRING" id="70996.SE18_06965"/>
<dbReference type="InterPro" id="IPR024884">
    <property type="entry name" value="NAPE-PLD"/>
</dbReference>
<dbReference type="GO" id="GO:0005737">
    <property type="term" value="C:cytoplasm"/>
    <property type="evidence" value="ECO:0007669"/>
    <property type="project" value="TreeGrafter"/>
</dbReference>